<name>A0ABQ7K4L5_9FUNG</name>
<feature type="compositionally biased region" description="Polar residues" evidence="1">
    <location>
        <begin position="250"/>
        <end position="265"/>
    </location>
</feature>
<feature type="compositionally biased region" description="Basic and acidic residues" evidence="1">
    <location>
        <begin position="141"/>
        <end position="150"/>
    </location>
</feature>
<feature type="compositionally biased region" description="Basic and acidic residues" evidence="1">
    <location>
        <begin position="300"/>
        <end position="337"/>
    </location>
</feature>
<dbReference type="EMBL" id="JAAAIM010000284">
    <property type="protein sequence ID" value="KAG0290597.1"/>
    <property type="molecule type" value="Genomic_DNA"/>
</dbReference>
<organism evidence="2 3">
    <name type="scientific">Linnemannia gamsii</name>
    <dbReference type="NCBI Taxonomy" id="64522"/>
    <lineage>
        <taxon>Eukaryota</taxon>
        <taxon>Fungi</taxon>
        <taxon>Fungi incertae sedis</taxon>
        <taxon>Mucoromycota</taxon>
        <taxon>Mortierellomycotina</taxon>
        <taxon>Mortierellomycetes</taxon>
        <taxon>Mortierellales</taxon>
        <taxon>Mortierellaceae</taxon>
        <taxon>Linnemannia</taxon>
    </lineage>
</organism>
<feature type="compositionally biased region" description="Acidic residues" evidence="1">
    <location>
        <begin position="14"/>
        <end position="23"/>
    </location>
</feature>
<evidence type="ECO:0000313" key="2">
    <source>
        <dbReference type="EMBL" id="KAG0290597.1"/>
    </source>
</evidence>
<feature type="compositionally biased region" description="Polar residues" evidence="1">
    <location>
        <begin position="285"/>
        <end position="294"/>
    </location>
</feature>
<reference evidence="2 3" key="1">
    <citation type="journal article" date="2020" name="Fungal Divers.">
        <title>Resolving the Mortierellaceae phylogeny through synthesis of multi-gene phylogenetics and phylogenomics.</title>
        <authorList>
            <person name="Vandepol N."/>
            <person name="Liber J."/>
            <person name="Desiro A."/>
            <person name="Na H."/>
            <person name="Kennedy M."/>
            <person name="Barry K."/>
            <person name="Grigoriev I.V."/>
            <person name="Miller A.N."/>
            <person name="O'Donnell K."/>
            <person name="Stajich J.E."/>
            <person name="Bonito G."/>
        </authorList>
    </citation>
    <scope>NUCLEOTIDE SEQUENCE [LARGE SCALE GENOMIC DNA]</scope>
    <source>
        <strain evidence="2 3">AD045</strain>
    </source>
</reference>
<feature type="compositionally biased region" description="Basic residues" evidence="1">
    <location>
        <begin position="517"/>
        <end position="528"/>
    </location>
</feature>
<feature type="compositionally biased region" description="Low complexity" evidence="1">
    <location>
        <begin position="617"/>
        <end position="630"/>
    </location>
</feature>
<feature type="compositionally biased region" description="Low complexity" evidence="1">
    <location>
        <begin position="440"/>
        <end position="455"/>
    </location>
</feature>
<feature type="region of interest" description="Disordered" evidence="1">
    <location>
        <begin position="395"/>
        <end position="417"/>
    </location>
</feature>
<evidence type="ECO:0000313" key="3">
    <source>
        <dbReference type="Proteomes" id="UP001194696"/>
    </source>
</evidence>
<keyword evidence="3" id="KW-1185">Reference proteome</keyword>
<proteinExistence type="predicted"/>
<feature type="region of interest" description="Disordered" evidence="1">
    <location>
        <begin position="433"/>
        <end position="682"/>
    </location>
</feature>
<gene>
    <name evidence="2" type="ORF">BGZ96_005938</name>
</gene>
<feature type="compositionally biased region" description="Low complexity" evidence="1">
    <location>
        <begin position="400"/>
        <end position="410"/>
    </location>
</feature>
<evidence type="ECO:0000256" key="1">
    <source>
        <dbReference type="SAM" id="MobiDB-lite"/>
    </source>
</evidence>
<feature type="compositionally biased region" description="Pro residues" evidence="1">
    <location>
        <begin position="339"/>
        <end position="348"/>
    </location>
</feature>
<sequence>MAESAPSPAPAIDWADDTDDEIDFGAPVFSDDDELAPELAKIRADRNYGASKPASPPTATATSSSYSSSSGQYRDSSSPRYTAGFNDGSNRSLDRRSHNDSSLQTMSSRSSRGRDYPPSYRDSPDSHHHSSFSSPRGSTPVDRDSKDRLNKSSLGHPPPRRDRDFGGDGRGHSFGSPQSDSSARWGSRNNDDQRGSTGQPRPARQVIPLPPKPSVTPDRPHMDRSRSPSYRSRSPLPGISTDRLRDRPTKTSNHSQQQQRTQSPHLDQGRSLSPSSAHHSNNSNQGGRSFSPGRQHQPRTHMDQVIRASEQSKRRSRDSPASDGGGRWEKTPHEDKPYPTLPQPPSAPSPAHVASHSPKEKDDTVYFLRREGRNNNNGNSDNVQQSEPIWTSDLRKEGRNSNSSSGNNNNVQQSEAIWTSDLRKNAGTMYHEREKPTVHNNSNNNSRNHNSNGSNDRWGKASLQEPDLPYPERSSPSQHRNNNGGQAKHSRTQSRGQRDNFPVTPSPPVEKTFARGTRGKGKEQKHRSKDQALNDDTQADKDGGSEVPWWEQSTYGAKKKEGPTAAAPEETPKPAVASKETLKPAVTPTEAHTPTAAPKETPQPEAPKETPKPATPKPAAKSSAKSTTTPAPEPKGDKPWWEQSTYNVKPKTTTTTTTTDTATTMKTTTQAGGGQTTADTMARRKALSETKLASGVEALTLVSRGDDDSTGSSHSIKNRSVQELIFAEIKAMIVSYEDKYGSNKMRPIPPRSRQSEEMDTILESFRKLREGLFATQARDLFSVEVYEQSVLNSLYAGNIPELTKALHHLVQELHPVVYTLSPPSHSSPSPSANDNDNYSKTLTSFAQIPARRQTFLGLYILHHIARPPRHNSISVALTEDPLFQTVNHPKTGTDELVASFLYLFPLHSSSRSQQNENKLVGLNADLRLALQYWTYLRQGNWIGRERLLGTDRTLASGLPITWEQRLMIRYSMGDSLGTARSLSVATMQKAYYSLPVSVAAQAADLRV</sequence>
<feature type="compositionally biased region" description="Low complexity" evidence="1">
    <location>
        <begin position="651"/>
        <end position="680"/>
    </location>
</feature>
<feature type="region of interest" description="Disordered" evidence="1">
    <location>
        <begin position="1"/>
        <end position="363"/>
    </location>
</feature>
<dbReference type="PANTHER" id="PTHR39398:SF1">
    <property type="entry name" value="CSN8_PSMD8_EIF3K DOMAIN-CONTAINING PROTEIN"/>
    <property type="match status" value="1"/>
</dbReference>
<protein>
    <submittedName>
        <fullName evidence="2">Uncharacterized protein</fullName>
    </submittedName>
</protein>
<feature type="compositionally biased region" description="Low complexity" evidence="1">
    <location>
        <begin position="271"/>
        <end position="284"/>
    </location>
</feature>
<dbReference type="PANTHER" id="PTHR39398">
    <property type="entry name" value="YALI0F14311P"/>
    <property type="match status" value="1"/>
</dbReference>
<feature type="compositionally biased region" description="Polar residues" evidence="1">
    <location>
        <begin position="178"/>
        <end position="188"/>
    </location>
</feature>
<feature type="compositionally biased region" description="Low complexity" evidence="1">
    <location>
        <begin position="563"/>
        <end position="575"/>
    </location>
</feature>
<accession>A0ABQ7K4L5</accession>
<dbReference type="Proteomes" id="UP001194696">
    <property type="component" value="Unassembled WGS sequence"/>
</dbReference>
<feature type="compositionally biased region" description="Basic and acidic residues" evidence="1">
    <location>
        <begin position="159"/>
        <end position="171"/>
    </location>
</feature>
<feature type="compositionally biased region" description="Polar residues" evidence="1">
    <location>
        <begin position="474"/>
        <end position="485"/>
    </location>
</feature>
<feature type="compositionally biased region" description="Low complexity" evidence="1">
    <location>
        <begin position="584"/>
        <end position="600"/>
    </location>
</feature>
<feature type="compositionally biased region" description="Low complexity" evidence="1">
    <location>
        <begin position="101"/>
        <end position="121"/>
    </location>
</feature>
<feature type="compositionally biased region" description="Low complexity" evidence="1">
    <location>
        <begin position="50"/>
        <end position="79"/>
    </location>
</feature>
<comment type="caution">
    <text evidence="2">The sequence shown here is derived from an EMBL/GenBank/DDBJ whole genome shotgun (WGS) entry which is preliminary data.</text>
</comment>